<name>A0AAV0J681_9ROSI</name>
<proteinExistence type="predicted"/>
<dbReference type="Gene3D" id="1.25.40.10">
    <property type="entry name" value="Tetratricopeptide repeat domain"/>
    <property type="match status" value="4"/>
</dbReference>
<dbReference type="InterPro" id="IPR011990">
    <property type="entry name" value="TPR-like_helical_dom_sf"/>
</dbReference>
<reference evidence="4" key="1">
    <citation type="submission" date="2022-08" db="EMBL/GenBank/DDBJ databases">
        <authorList>
            <person name="Gutierrez-Valencia J."/>
        </authorList>
    </citation>
    <scope>NUCLEOTIDE SEQUENCE</scope>
</reference>
<dbReference type="SUPFAM" id="SSF48452">
    <property type="entry name" value="TPR-like"/>
    <property type="match status" value="1"/>
</dbReference>
<dbReference type="GO" id="GO:0003723">
    <property type="term" value="F:RNA binding"/>
    <property type="evidence" value="ECO:0007669"/>
    <property type="project" value="InterPro"/>
</dbReference>
<comment type="caution">
    <text evidence="4">The sequence shown here is derived from an EMBL/GenBank/DDBJ whole genome shotgun (WGS) entry which is preliminary data.</text>
</comment>
<dbReference type="Proteomes" id="UP001154282">
    <property type="component" value="Unassembled WGS sequence"/>
</dbReference>
<keyword evidence="1" id="KW-0677">Repeat</keyword>
<evidence type="ECO:0000313" key="5">
    <source>
        <dbReference type="Proteomes" id="UP001154282"/>
    </source>
</evidence>
<dbReference type="PROSITE" id="PS51375">
    <property type="entry name" value="PPR"/>
    <property type="match status" value="5"/>
</dbReference>
<dbReference type="PANTHER" id="PTHR47926:SF515">
    <property type="entry name" value="UMP-CMP KINASE"/>
    <property type="match status" value="1"/>
</dbReference>
<keyword evidence="5" id="KW-1185">Reference proteome</keyword>
<dbReference type="EMBL" id="CAMGYJ010000004">
    <property type="protein sequence ID" value="CAI0404398.1"/>
    <property type="molecule type" value="Genomic_DNA"/>
</dbReference>
<gene>
    <name evidence="4" type="ORF">LITE_LOCUS12446</name>
</gene>
<feature type="repeat" description="PPR" evidence="2">
    <location>
        <begin position="261"/>
        <end position="295"/>
    </location>
</feature>
<accession>A0AAV0J681</accession>
<dbReference type="InterPro" id="IPR046960">
    <property type="entry name" value="PPR_At4g14850-like_plant"/>
</dbReference>
<dbReference type="FunFam" id="1.25.40.10:FF:000090">
    <property type="entry name" value="Pentatricopeptide repeat-containing protein, chloroplastic"/>
    <property type="match status" value="1"/>
</dbReference>
<protein>
    <recommendedName>
        <fullName evidence="6">Pentatricopeptide repeat-containing protein</fullName>
    </recommendedName>
</protein>
<evidence type="ECO:0000256" key="3">
    <source>
        <dbReference type="SAM" id="MobiDB-lite"/>
    </source>
</evidence>
<dbReference type="Pfam" id="PF13041">
    <property type="entry name" value="PPR_2"/>
    <property type="match status" value="2"/>
</dbReference>
<evidence type="ECO:0000313" key="4">
    <source>
        <dbReference type="EMBL" id="CAI0404398.1"/>
    </source>
</evidence>
<evidence type="ECO:0000256" key="1">
    <source>
        <dbReference type="ARBA" id="ARBA00022737"/>
    </source>
</evidence>
<sequence length="526" mass="59040">MVVLVQPTPNLSPPSMVLHYASSTRKSRKLKLTRKLEKQNQQGNSGMALSFPKSSPTPILIGRNPFPRTPLEALDKVVDEIEASVQKGINMDAETFASILETCYRLDSIEHGIRIHRLLPSALLHKNFGVAAKLLRLYAASGYLDEAHQVFDQMSSRKDSAFAWNSLIAGYAELGQYEDAMALYFQMEEDGVKPDRFTFPRVLKACAGIGVIQVGQAVHRDLVRWGFGDDGFVLNALVDMYAKCGDIEKARSIFDKIGHKDSISWNSMLTAYIRHGLIAEALRIFSRMIHEGVELDSVTVSTILANAAPLHLKHEIHGWIIKRGMQWELSIVNSLIVVYASSGYLTDARWLFDNMPERDLVSWNSIISAHCKHPESLAYFTEMEMDNVMPDKVTFVATLSACAHMGLVEEGERLFSLMVEKYAMKPIMEHYACMVNLYGRAGLIDTAYDFVIETMELEAGPTVWGALLHACCVHRNVEVGEVAAQCLFELEPDNEHNFELMAKIYSDGGRVEDAERVRRMMVDRGL</sequence>
<dbReference type="InterPro" id="IPR002885">
    <property type="entry name" value="PPR_rpt"/>
</dbReference>
<dbReference type="PANTHER" id="PTHR47926">
    <property type="entry name" value="PENTATRICOPEPTIDE REPEAT-CONTAINING PROTEIN"/>
    <property type="match status" value="1"/>
</dbReference>
<feature type="repeat" description="PPR" evidence="2">
    <location>
        <begin position="391"/>
        <end position="421"/>
    </location>
</feature>
<feature type="repeat" description="PPR" evidence="2">
    <location>
        <begin position="230"/>
        <end position="260"/>
    </location>
</feature>
<feature type="compositionally biased region" description="Polar residues" evidence="3">
    <location>
        <begin position="39"/>
        <end position="56"/>
    </location>
</feature>
<feature type="region of interest" description="Disordered" evidence="3">
    <location>
        <begin position="34"/>
        <end position="56"/>
    </location>
</feature>
<dbReference type="Pfam" id="PF01535">
    <property type="entry name" value="PPR"/>
    <property type="match status" value="5"/>
</dbReference>
<organism evidence="4 5">
    <name type="scientific">Linum tenue</name>
    <dbReference type="NCBI Taxonomy" id="586396"/>
    <lineage>
        <taxon>Eukaryota</taxon>
        <taxon>Viridiplantae</taxon>
        <taxon>Streptophyta</taxon>
        <taxon>Embryophyta</taxon>
        <taxon>Tracheophyta</taxon>
        <taxon>Spermatophyta</taxon>
        <taxon>Magnoliopsida</taxon>
        <taxon>eudicotyledons</taxon>
        <taxon>Gunneridae</taxon>
        <taxon>Pentapetalae</taxon>
        <taxon>rosids</taxon>
        <taxon>fabids</taxon>
        <taxon>Malpighiales</taxon>
        <taxon>Linaceae</taxon>
        <taxon>Linum</taxon>
    </lineage>
</organism>
<dbReference type="InterPro" id="IPR046848">
    <property type="entry name" value="E_motif"/>
</dbReference>
<dbReference type="NCBIfam" id="TIGR00756">
    <property type="entry name" value="PPR"/>
    <property type="match status" value="3"/>
</dbReference>
<evidence type="ECO:0000256" key="2">
    <source>
        <dbReference type="PROSITE-ProRule" id="PRU00708"/>
    </source>
</evidence>
<dbReference type="FunFam" id="1.25.40.10:FF:000285">
    <property type="entry name" value="Pentatricopeptide repeat-containing protein, chloroplastic"/>
    <property type="match status" value="1"/>
</dbReference>
<dbReference type="AlphaFoldDB" id="A0AAV0J681"/>
<dbReference type="Pfam" id="PF20431">
    <property type="entry name" value="E_motif"/>
    <property type="match status" value="1"/>
</dbReference>
<dbReference type="GO" id="GO:0009451">
    <property type="term" value="P:RNA modification"/>
    <property type="evidence" value="ECO:0007669"/>
    <property type="project" value="InterPro"/>
</dbReference>
<dbReference type="FunFam" id="1.25.40.10:FF:000729">
    <property type="entry name" value="Pentatricopeptide repeat-containing protein At4g25270, chloroplastic"/>
    <property type="match status" value="1"/>
</dbReference>
<feature type="repeat" description="PPR" evidence="2">
    <location>
        <begin position="160"/>
        <end position="194"/>
    </location>
</feature>
<evidence type="ECO:0008006" key="6">
    <source>
        <dbReference type="Google" id="ProtNLM"/>
    </source>
</evidence>
<feature type="repeat" description="PPR" evidence="2">
    <location>
        <begin position="494"/>
        <end position="526"/>
    </location>
</feature>